<dbReference type="EMBL" id="BNCK01000001">
    <property type="protein sequence ID" value="GHF81378.1"/>
    <property type="molecule type" value="Genomic_DNA"/>
</dbReference>
<dbReference type="SUPFAM" id="SSF53706">
    <property type="entry name" value="Formate dehydrogenase/DMSO reductase, domains 1-3"/>
    <property type="match status" value="1"/>
</dbReference>
<dbReference type="AlphaFoldDB" id="A0A919EI61"/>
<evidence type="ECO:0000259" key="22">
    <source>
        <dbReference type="PROSITE" id="PS51839"/>
    </source>
</evidence>
<keyword evidence="7" id="KW-0479">Metal-binding</keyword>
<feature type="domain" description="2Fe-2S ferredoxin-type" evidence="20">
    <location>
        <begin position="4"/>
        <end position="87"/>
    </location>
</feature>
<keyword evidence="12" id="KW-0830">Ubiquinone</keyword>
<evidence type="ECO:0000256" key="14">
    <source>
        <dbReference type="ARBA" id="ARBA00031577"/>
    </source>
</evidence>
<dbReference type="Pfam" id="PF04879">
    <property type="entry name" value="Molybdop_Fe4S4"/>
    <property type="match status" value="1"/>
</dbReference>
<evidence type="ECO:0000256" key="6">
    <source>
        <dbReference type="ARBA" id="ARBA00022719"/>
    </source>
</evidence>
<dbReference type="GO" id="GO:0003954">
    <property type="term" value="F:NADH dehydrogenase activity"/>
    <property type="evidence" value="ECO:0007669"/>
    <property type="project" value="TreeGrafter"/>
</dbReference>
<comment type="catalytic activity">
    <reaction evidence="17">
        <text>a quinone + NADH + 5 H(+)(in) = a quinol + NAD(+) + 4 H(+)(out)</text>
        <dbReference type="Rhea" id="RHEA:57888"/>
        <dbReference type="ChEBI" id="CHEBI:15378"/>
        <dbReference type="ChEBI" id="CHEBI:24646"/>
        <dbReference type="ChEBI" id="CHEBI:57540"/>
        <dbReference type="ChEBI" id="CHEBI:57945"/>
        <dbReference type="ChEBI" id="CHEBI:132124"/>
    </reaction>
</comment>
<comment type="caution">
    <text evidence="23">The sequence shown here is derived from an EMBL/GenBank/DDBJ whole genome shotgun (WGS) entry which is preliminary data.</text>
</comment>
<dbReference type="PANTHER" id="PTHR43105">
    <property type="entry name" value="RESPIRATORY NITRATE REDUCTASE"/>
    <property type="match status" value="1"/>
</dbReference>
<proteinExistence type="inferred from homology"/>
<dbReference type="InterPro" id="IPR054351">
    <property type="entry name" value="NADH_UbQ_OxRdtase_ferredoxin"/>
</dbReference>
<comment type="similarity">
    <text evidence="2 18">Belongs to the complex I 75 kDa subunit family.</text>
</comment>
<sequence>MADNQLTIYIDNVPVLVNANDNLLAGVLSNKFDLPYFCWHPAMGSVGACRQCAVTLFQDENDTRGRLAMACTTPVFDGMRISIKDLAASEFREQVIAAMMTNHPHDCPVCAEGGECHLQDMTVMTGHTKRQYSGEKRTFVNQDLGQFVGHEMNRCITCYRCVRFYHDYAGGQDFGVFGSKNQVYFGRHEDGQLESEFSGNLVEVCPTGVFTNKLFSEHYARKWDLQSAPSVCHLCSVGCNTSIGERYGSVRRVVNRYKHDINGYFLCDHGRYGIAHVNQQNRMTETKGIAASLPTGISRTDVLKSLAWMNGQSLIGIGSSRSSLEANALLKQLVGNEQFSAGFSNKAFELAKYHAHYFDANKSVNLHQIEQADCVFIVDEDISQTAPRMALSVRQALRNKGIKKAESMGIPQWQDSAVRTIAGEKKSPLFILSSQPSKLDQEAEQLLLGSHLMITEVLHQLIEQDVTAHHYCTFIKAFIHAWQHAKSPVFICGWQHQNIKAFTHTLACIEFLIALNANSRFVIVPPDANTLGQLTLLDGKTLTVQQAWHLAITNPDIAGVVVLENELNCLTEADRDALKHSGKKLLVIDHCHSELSHIADVVLPCAPISESHGHLVNYQGVIQHYFPALPTQRPVQENWQWLVLLAEAVTSSKSKWQGIKDFHQLHEQLATDIDNWSISTEELAKNIARETPRVSGRTAKSANQSVHEPKVTQSNDDGYRFSMEGGKASLDANMPYVWSPGWNSNQAISKYQRQVNDELIHKKDVKQVTIDYNPELFENSHQHTAERQLPIMLAWYCQQYQSQCIPEFQLLHQGNQLLVSNEWAQREHWQQGTWLELDIDFNVERKSIMAKVIIEPRFSGLHMALKLDEYCAGTAELNSASIASTSAIDKYLTAKEDQYQAALAEKQATLVRLKQKDQYIPIRLVAGGLDDA</sequence>
<dbReference type="SMART" id="SM00929">
    <property type="entry name" value="NADH-G_4Fe-4S_3"/>
    <property type="match status" value="1"/>
</dbReference>
<dbReference type="Gene3D" id="3.40.50.740">
    <property type="match status" value="1"/>
</dbReference>
<evidence type="ECO:0000259" key="21">
    <source>
        <dbReference type="PROSITE" id="PS51669"/>
    </source>
</evidence>
<dbReference type="GO" id="GO:0016020">
    <property type="term" value="C:membrane"/>
    <property type="evidence" value="ECO:0007669"/>
    <property type="project" value="InterPro"/>
</dbReference>
<protein>
    <recommendedName>
        <fullName evidence="3">NADH-quinone oxidoreductase subunit G</fullName>
    </recommendedName>
    <alternativeName>
        <fullName evidence="14">NADH dehydrogenase I subunit G</fullName>
    </alternativeName>
    <alternativeName>
        <fullName evidence="15">NDH-1 subunit G</fullName>
    </alternativeName>
</protein>
<evidence type="ECO:0000256" key="18">
    <source>
        <dbReference type="RuleBase" id="RU004523"/>
    </source>
</evidence>
<evidence type="ECO:0000256" key="12">
    <source>
        <dbReference type="ARBA" id="ARBA00023075"/>
    </source>
</evidence>
<evidence type="ECO:0000256" key="7">
    <source>
        <dbReference type="ARBA" id="ARBA00022723"/>
    </source>
</evidence>
<gene>
    <name evidence="23" type="primary">nuoG</name>
    <name evidence="23" type="ORF">GCM10017161_06000</name>
</gene>
<keyword evidence="4" id="KW-0004">4Fe-4S</keyword>
<dbReference type="PROSITE" id="PS00641">
    <property type="entry name" value="COMPLEX1_75K_1"/>
    <property type="match status" value="1"/>
</dbReference>
<evidence type="ECO:0000256" key="9">
    <source>
        <dbReference type="ARBA" id="ARBA00023004"/>
    </source>
</evidence>
<evidence type="ECO:0000256" key="13">
    <source>
        <dbReference type="ARBA" id="ARBA00026021"/>
    </source>
</evidence>
<evidence type="ECO:0000256" key="3">
    <source>
        <dbReference type="ARBA" id="ARBA00019902"/>
    </source>
</evidence>
<evidence type="ECO:0000256" key="4">
    <source>
        <dbReference type="ARBA" id="ARBA00022485"/>
    </source>
</evidence>
<dbReference type="InterPro" id="IPR006656">
    <property type="entry name" value="Mopterin_OxRdtase"/>
</dbReference>
<dbReference type="InterPro" id="IPR000283">
    <property type="entry name" value="NADH_UbQ_OxRdtase_75kDa_su_CS"/>
</dbReference>
<dbReference type="FunFam" id="3.10.20.740:FF:000002">
    <property type="entry name" value="NADH-quinone oxidoreductase"/>
    <property type="match status" value="1"/>
</dbReference>
<evidence type="ECO:0000313" key="23">
    <source>
        <dbReference type="EMBL" id="GHF81378.1"/>
    </source>
</evidence>
<evidence type="ECO:0000256" key="5">
    <source>
        <dbReference type="ARBA" id="ARBA00022714"/>
    </source>
</evidence>
<keyword evidence="11" id="KW-0520">NAD</keyword>
<dbReference type="PROSITE" id="PS00643">
    <property type="entry name" value="COMPLEX1_75K_3"/>
    <property type="match status" value="1"/>
</dbReference>
<dbReference type="Gene3D" id="3.10.20.740">
    <property type="match status" value="1"/>
</dbReference>
<comment type="cofactor">
    <cofactor evidence="1">
        <name>[4Fe-4S] cluster</name>
        <dbReference type="ChEBI" id="CHEBI:49883"/>
    </cofactor>
</comment>
<dbReference type="Proteomes" id="UP000623842">
    <property type="component" value="Unassembled WGS sequence"/>
</dbReference>
<dbReference type="Pfam" id="PF10588">
    <property type="entry name" value="NADH-G_4Fe-4S_3"/>
    <property type="match status" value="1"/>
</dbReference>
<evidence type="ECO:0000256" key="10">
    <source>
        <dbReference type="ARBA" id="ARBA00023014"/>
    </source>
</evidence>
<keyword evidence="10" id="KW-0411">Iron-sulfur</keyword>
<comment type="subunit">
    <text evidence="13">Composed of 13 different subunits. Subunits NuoCD, E, F, and G constitute the peripheral sector of the complex.</text>
</comment>
<feature type="region of interest" description="Disordered" evidence="19">
    <location>
        <begin position="690"/>
        <end position="718"/>
    </location>
</feature>
<dbReference type="SUPFAM" id="SSF54862">
    <property type="entry name" value="4Fe-4S ferredoxins"/>
    <property type="match status" value="1"/>
</dbReference>
<keyword evidence="5" id="KW-0001">2Fe-2S</keyword>
<keyword evidence="24" id="KW-1185">Reference proteome</keyword>
<dbReference type="GO" id="GO:0042773">
    <property type="term" value="P:ATP synthesis coupled electron transport"/>
    <property type="evidence" value="ECO:0007669"/>
    <property type="project" value="InterPro"/>
</dbReference>
<organism evidence="23 24">
    <name type="scientific">Thalassotalea marina</name>
    <dbReference type="NCBI Taxonomy" id="1673741"/>
    <lineage>
        <taxon>Bacteria</taxon>
        <taxon>Pseudomonadati</taxon>
        <taxon>Pseudomonadota</taxon>
        <taxon>Gammaproteobacteria</taxon>
        <taxon>Alteromonadales</taxon>
        <taxon>Colwelliaceae</taxon>
        <taxon>Thalassotalea</taxon>
    </lineage>
</organism>
<keyword evidence="8" id="KW-1278">Translocase</keyword>
<dbReference type="InterPro" id="IPR050123">
    <property type="entry name" value="Prok_molybdopt-oxidoreductase"/>
</dbReference>
<keyword evidence="9" id="KW-0408">Iron</keyword>
<dbReference type="PROSITE" id="PS51085">
    <property type="entry name" value="2FE2S_FER_2"/>
    <property type="match status" value="1"/>
</dbReference>
<dbReference type="GO" id="GO:0051537">
    <property type="term" value="F:2 iron, 2 sulfur cluster binding"/>
    <property type="evidence" value="ECO:0007669"/>
    <property type="project" value="UniProtKB-KW"/>
</dbReference>
<dbReference type="GO" id="GO:0008137">
    <property type="term" value="F:NADH dehydrogenase (ubiquinone) activity"/>
    <property type="evidence" value="ECO:0007669"/>
    <property type="project" value="InterPro"/>
</dbReference>
<dbReference type="InterPro" id="IPR019574">
    <property type="entry name" value="NADH_UbQ_OxRdtase_Gsu_4Fe4S-bd"/>
</dbReference>
<dbReference type="NCBIfam" id="TIGR01973">
    <property type="entry name" value="NuoG"/>
    <property type="match status" value="1"/>
</dbReference>
<dbReference type="RefSeq" id="WP_189767221.1">
    <property type="nucleotide sequence ID" value="NZ_BNCK01000001.1"/>
</dbReference>
<reference evidence="23" key="2">
    <citation type="submission" date="2020-09" db="EMBL/GenBank/DDBJ databases">
        <authorList>
            <person name="Sun Q."/>
            <person name="Kim S."/>
        </authorList>
    </citation>
    <scope>NUCLEOTIDE SEQUENCE</scope>
    <source>
        <strain evidence="23">KCTC 42731</strain>
    </source>
</reference>
<name>A0A919EI61_9GAMM</name>
<feature type="domain" description="4Fe-4S His(Cys)3-ligated-type" evidence="22">
    <location>
        <begin position="87"/>
        <end position="126"/>
    </location>
</feature>
<evidence type="ECO:0000256" key="1">
    <source>
        <dbReference type="ARBA" id="ARBA00001966"/>
    </source>
</evidence>
<dbReference type="SMART" id="SM00926">
    <property type="entry name" value="Molybdop_Fe4S4"/>
    <property type="match status" value="1"/>
</dbReference>
<dbReference type="Pfam" id="PF22117">
    <property type="entry name" value="Fer4_Nqo3"/>
    <property type="match status" value="1"/>
</dbReference>
<dbReference type="PROSITE" id="PS51669">
    <property type="entry name" value="4FE4S_MOW_BIS_MGD"/>
    <property type="match status" value="1"/>
</dbReference>
<evidence type="ECO:0000256" key="2">
    <source>
        <dbReference type="ARBA" id="ARBA00005404"/>
    </source>
</evidence>
<feature type="compositionally biased region" description="Polar residues" evidence="19">
    <location>
        <begin position="698"/>
        <end position="716"/>
    </location>
</feature>
<evidence type="ECO:0000259" key="20">
    <source>
        <dbReference type="PROSITE" id="PS51085"/>
    </source>
</evidence>
<dbReference type="PANTHER" id="PTHR43105:SF10">
    <property type="entry name" value="NADH-QUINONE OXIDOREDUCTASE SUBUNIT G"/>
    <property type="match status" value="1"/>
</dbReference>
<comment type="cofactor">
    <cofactor evidence="16">
        <name>[2Fe-2S] cluster</name>
        <dbReference type="ChEBI" id="CHEBI:190135"/>
    </cofactor>
</comment>
<dbReference type="InterPro" id="IPR036010">
    <property type="entry name" value="2Fe-2S_ferredoxin-like_sf"/>
</dbReference>
<dbReference type="Gene3D" id="3.30.200.210">
    <property type="match status" value="1"/>
</dbReference>
<evidence type="ECO:0000313" key="24">
    <source>
        <dbReference type="Proteomes" id="UP000623842"/>
    </source>
</evidence>
<dbReference type="CDD" id="cd00207">
    <property type="entry name" value="fer2"/>
    <property type="match status" value="1"/>
</dbReference>
<evidence type="ECO:0000256" key="19">
    <source>
        <dbReference type="SAM" id="MobiDB-lite"/>
    </source>
</evidence>
<feature type="domain" description="4Fe-4S Mo/W bis-MGD-type" evidence="21">
    <location>
        <begin position="225"/>
        <end position="281"/>
    </location>
</feature>
<dbReference type="SUPFAM" id="SSF54292">
    <property type="entry name" value="2Fe-2S ferredoxin-like"/>
    <property type="match status" value="1"/>
</dbReference>
<keyword evidence="6" id="KW-0874">Quinone</keyword>
<dbReference type="GO" id="GO:0051539">
    <property type="term" value="F:4 iron, 4 sulfur cluster binding"/>
    <property type="evidence" value="ECO:0007669"/>
    <property type="project" value="UniProtKB-KW"/>
</dbReference>
<evidence type="ECO:0000256" key="11">
    <source>
        <dbReference type="ARBA" id="ARBA00023027"/>
    </source>
</evidence>
<dbReference type="InterPro" id="IPR001041">
    <property type="entry name" value="2Fe-2S_ferredoxin-type"/>
</dbReference>
<evidence type="ECO:0000256" key="8">
    <source>
        <dbReference type="ARBA" id="ARBA00022967"/>
    </source>
</evidence>
<dbReference type="GO" id="GO:0048038">
    <property type="term" value="F:quinone binding"/>
    <property type="evidence" value="ECO:0007669"/>
    <property type="project" value="UniProtKB-KW"/>
</dbReference>
<dbReference type="InterPro" id="IPR006963">
    <property type="entry name" value="Mopterin_OxRdtase_4Fe-4S_dom"/>
</dbReference>
<dbReference type="InterPro" id="IPR010228">
    <property type="entry name" value="NADH_UbQ_OxRdtase_Gsu"/>
</dbReference>
<evidence type="ECO:0000256" key="17">
    <source>
        <dbReference type="ARBA" id="ARBA00047712"/>
    </source>
</evidence>
<evidence type="ECO:0000256" key="15">
    <source>
        <dbReference type="ARBA" id="ARBA00032783"/>
    </source>
</evidence>
<dbReference type="PROSITE" id="PS51839">
    <property type="entry name" value="4FE4S_HC3"/>
    <property type="match status" value="1"/>
</dbReference>
<dbReference type="Pfam" id="PF13510">
    <property type="entry name" value="Fer2_4"/>
    <property type="match status" value="1"/>
</dbReference>
<evidence type="ECO:0000256" key="16">
    <source>
        <dbReference type="ARBA" id="ARBA00034078"/>
    </source>
</evidence>
<accession>A0A919EI61</accession>
<reference evidence="23" key="1">
    <citation type="journal article" date="2014" name="Int. J. Syst. Evol. Microbiol.">
        <title>Complete genome sequence of Corynebacterium casei LMG S-19264T (=DSM 44701T), isolated from a smear-ripened cheese.</title>
        <authorList>
            <consortium name="US DOE Joint Genome Institute (JGI-PGF)"/>
            <person name="Walter F."/>
            <person name="Albersmeier A."/>
            <person name="Kalinowski J."/>
            <person name="Ruckert C."/>
        </authorList>
    </citation>
    <scope>NUCLEOTIDE SEQUENCE</scope>
    <source>
        <strain evidence="23">KCTC 42731</strain>
    </source>
</reference>
<dbReference type="GO" id="GO:0046872">
    <property type="term" value="F:metal ion binding"/>
    <property type="evidence" value="ECO:0007669"/>
    <property type="project" value="UniProtKB-KW"/>
</dbReference>
<dbReference type="Pfam" id="PF00384">
    <property type="entry name" value="Molybdopterin"/>
    <property type="match status" value="1"/>
</dbReference>